<keyword evidence="3" id="KW-1185">Reference proteome</keyword>
<reference evidence="2" key="2">
    <citation type="journal article" date="2021" name="Syst. Appl. Microbiol.">
        <title>Roseomonas hellenica sp. nov., isolated from roots of wild-growing Alkanna tinctoria.</title>
        <authorList>
            <person name="Rat A."/>
            <person name="Naranjo H.D."/>
            <person name="Lebbe L."/>
            <person name="Cnockaert M."/>
            <person name="Krigas N."/>
            <person name="Grigoriadou K."/>
            <person name="Maloupa E."/>
            <person name="Willems A."/>
        </authorList>
    </citation>
    <scope>NUCLEOTIDE SEQUENCE</scope>
    <source>
        <strain evidence="2">LMG 31228</strain>
    </source>
</reference>
<proteinExistence type="predicted"/>
<evidence type="ECO:0000256" key="1">
    <source>
        <dbReference type="SAM" id="SignalP"/>
    </source>
</evidence>
<evidence type="ECO:0000313" key="3">
    <source>
        <dbReference type="Proteomes" id="UP001138709"/>
    </source>
</evidence>
<name>A0A9X9XGP9_9PROT</name>
<accession>A0A9X9XGP9</accession>
<reference evidence="2" key="1">
    <citation type="submission" date="2020-01" db="EMBL/GenBank/DDBJ databases">
        <authorList>
            <person name="Rat A."/>
        </authorList>
    </citation>
    <scope>NUCLEOTIDE SEQUENCE</scope>
    <source>
        <strain evidence="2">LMG 31228</strain>
    </source>
</reference>
<dbReference type="Proteomes" id="UP001138709">
    <property type="component" value="Unassembled WGS sequence"/>
</dbReference>
<protein>
    <recommendedName>
        <fullName evidence="4">Periplasmic heavy metal sensor</fullName>
    </recommendedName>
</protein>
<feature type="chain" id="PRO_5040774578" description="Periplasmic heavy metal sensor" evidence="1">
    <location>
        <begin position="19"/>
        <end position="185"/>
    </location>
</feature>
<sequence>MRPAVVAIVLAFAATPIAAQHAHMPSHHMPGHGAAPAQPYAGMQERGIKALSAEQEADLRAGRGMALALAAELNGYPGPMHVLEHAEALRLTAAQRAAAETLRRRMLADASEIGARIVSLEMELDALFAGGTADAGRLAAITAALGAMNGRLREVHLATHIEMREALEAPQLEVYQRVRGYRPTP</sequence>
<keyword evidence="1" id="KW-0732">Signal</keyword>
<evidence type="ECO:0008006" key="4">
    <source>
        <dbReference type="Google" id="ProtNLM"/>
    </source>
</evidence>
<dbReference type="AlphaFoldDB" id="A0A9X9XGP9"/>
<dbReference type="Gene3D" id="1.20.120.1490">
    <property type="match status" value="1"/>
</dbReference>
<feature type="signal peptide" evidence="1">
    <location>
        <begin position="1"/>
        <end position="18"/>
    </location>
</feature>
<comment type="caution">
    <text evidence="2">The sequence shown here is derived from an EMBL/GenBank/DDBJ whole genome shotgun (WGS) entry which is preliminary data.</text>
</comment>
<dbReference type="RefSeq" id="WP_211848424.1">
    <property type="nucleotide sequence ID" value="NZ_JAAEDL010000024.1"/>
</dbReference>
<evidence type="ECO:0000313" key="2">
    <source>
        <dbReference type="EMBL" id="MBR0682885.1"/>
    </source>
</evidence>
<gene>
    <name evidence="2" type="ORF">GXW74_20505</name>
</gene>
<dbReference type="EMBL" id="JAAEDL010000024">
    <property type="protein sequence ID" value="MBR0682885.1"/>
    <property type="molecule type" value="Genomic_DNA"/>
</dbReference>
<organism evidence="2 3">
    <name type="scientific">Neoroseomonas eburnea</name>
    <dbReference type="NCBI Taxonomy" id="1346889"/>
    <lineage>
        <taxon>Bacteria</taxon>
        <taxon>Pseudomonadati</taxon>
        <taxon>Pseudomonadota</taxon>
        <taxon>Alphaproteobacteria</taxon>
        <taxon>Acetobacterales</taxon>
        <taxon>Acetobacteraceae</taxon>
        <taxon>Neoroseomonas</taxon>
    </lineage>
</organism>